<gene>
    <name evidence="2" type="ORF">MTAB308_3866</name>
</gene>
<organism evidence="2 3">
    <name type="scientific">Mycobacterium terramassiliense</name>
    <dbReference type="NCBI Taxonomy" id="1841859"/>
    <lineage>
        <taxon>Bacteria</taxon>
        <taxon>Bacillati</taxon>
        <taxon>Actinomycetota</taxon>
        <taxon>Actinomycetes</taxon>
        <taxon>Mycobacteriales</taxon>
        <taxon>Mycobacteriaceae</taxon>
        <taxon>Mycobacterium</taxon>
    </lineage>
</organism>
<accession>A0A2U3NG21</accession>
<dbReference type="Proteomes" id="UP000241595">
    <property type="component" value="Unassembled WGS sequence"/>
</dbReference>
<name>A0A2U3NG21_9MYCO</name>
<proteinExistence type="predicted"/>
<dbReference type="AlphaFoldDB" id="A0A2U3NG21"/>
<evidence type="ECO:0000256" key="1">
    <source>
        <dbReference type="SAM" id="MobiDB-lite"/>
    </source>
</evidence>
<keyword evidence="3" id="KW-1185">Reference proteome</keyword>
<feature type="region of interest" description="Disordered" evidence="1">
    <location>
        <begin position="69"/>
        <end position="94"/>
    </location>
</feature>
<reference evidence="2 3" key="1">
    <citation type="submission" date="2017-01" db="EMBL/GenBank/DDBJ databases">
        <authorList>
            <consortium name="Urmite Genomes"/>
        </authorList>
    </citation>
    <scope>NUCLEOTIDE SEQUENCE [LARGE SCALE GENOMIC DNA]</scope>
    <source>
        <strain evidence="2 3">AB308</strain>
    </source>
</reference>
<evidence type="ECO:0000313" key="3">
    <source>
        <dbReference type="Proteomes" id="UP000241595"/>
    </source>
</evidence>
<evidence type="ECO:0000313" key="2">
    <source>
        <dbReference type="EMBL" id="SPM30363.1"/>
    </source>
</evidence>
<dbReference type="OrthoDB" id="5122641at2"/>
<dbReference type="RefSeq" id="WP_142308749.1">
    <property type="nucleotide sequence ID" value="NZ_LT717701.1"/>
</dbReference>
<sequence>MKIAGMNPRQGSEPMELIEVDSRRRITLPKAAQHSVYLVTTSPDGTVTLTPAVVRTALEDALRNQPGYIEELERDAADPSGDIRFADWRNPNPT</sequence>
<protein>
    <submittedName>
        <fullName evidence="2">Uncharacterized protein</fullName>
    </submittedName>
</protein>
<dbReference type="EMBL" id="FTRV01000015">
    <property type="protein sequence ID" value="SPM30363.1"/>
    <property type="molecule type" value="Genomic_DNA"/>
</dbReference>